<feature type="active site" description="Nucleophile" evidence="4">
    <location>
        <position position="76"/>
    </location>
</feature>
<dbReference type="Proteomes" id="UP000829829">
    <property type="component" value="Chromosome 1"/>
</dbReference>
<keyword evidence="2 4" id="KW-0819">tRNA processing</keyword>
<proteinExistence type="inferred from homology"/>
<reference evidence="6" key="1">
    <citation type="submission" date="2022-02" db="EMBL/GenBank/DDBJ databases">
        <title>The genetically variable rfb locus in Leptospira is a mobile cassette and a molecular signature of serovar identity.</title>
        <authorList>
            <person name="Nieves C."/>
            <person name="Vincent A.T."/>
            <person name="Zarantonelli L."/>
            <person name="Picardeau M."/>
            <person name="Veyrier F.J."/>
            <person name="Buschiazzo A."/>
        </authorList>
    </citation>
    <scope>NUCLEOTIDE SEQUENCE</scope>
    <source>
        <strain evidence="6">IP1512017</strain>
    </source>
</reference>
<evidence type="ECO:0000256" key="3">
    <source>
        <dbReference type="ARBA" id="ARBA00023235"/>
    </source>
</evidence>
<accession>A0AAE9KAZ6</accession>
<dbReference type="PROSITE" id="PS50984">
    <property type="entry name" value="TRUD"/>
    <property type="match status" value="1"/>
</dbReference>
<keyword evidence="3 4" id="KW-0413">Isomerase</keyword>
<dbReference type="EMBL" id="CP091957">
    <property type="protein sequence ID" value="UOG57137.1"/>
    <property type="molecule type" value="Genomic_DNA"/>
</dbReference>
<dbReference type="InterPro" id="IPR020119">
    <property type="entry name" value="PsdUridine_synth_TruD_CS"/>
</dbReference>
<comment type="catalytic activity">
    <reaction evidence="4">
        <text>uridine(13) in tRNA = pseudouridine(13) in tRNA</text>
        <dbReference type="Rhea" id="RHEA:42540"/>
        <dbReference type="Rhea" id="RHEA-COMP:10105"/>
        <dbReference type="Rhea" id="RHEA-COMP:10106"/>
        <dbReference type="ChEBI" id="CHEBI:65314"/>
        <dbReference type="ChEBI" id="CHEBI:65315"/>
        <dbReference type="EC" id="5.4.99.27"/>
    </reaction>
</comment>
<protein>
    <recommendedName>
        <fullName evidence="4">tRNA pseudouridine synthase D</fullName>
        <ecNumber evidence="4">5.4.99.27</ecNumber>
    </recommendedName>
    <alternativeName>
        <fullName evidence="4">tRNA pseudouridine(13) synthase</fullName>
    </alternativeName>
    <alternativeName>
        <fullName evidence="4">tRNA pseudouridylate synthase D</fullName>
    </alternativeName>
    <alternativeName>
        <fullName evidence="4">tRNA-uridine isomerase D</fullName>
    </alternativeName>
</protein>
<gene>
    <name evidence="4 6" type="primary">truD</name>
    <name evidence="6" type="ORF">MAL03_02745</name>
</gene>
<dbReference type="Pfam" id="PF01142">
    <property type="entry name" value="TruD"/>
    <property type="match status" value="1"/>
</dbReference>
<dbReference type="EC" id="5.4.99.27" evidence="4"/>
<dbReference type="AlphaFoldDB" id="A0AAE9KAZ6"/>
<dbReference type="HAMAP" id="MF_01082">
    <property type="entry name" value="TruD"/>
    <property type="match status" value="1"/>
</dbReference>
<dbReference type="PROSITE" id="PS01268">
    <property type="entry name" value="UPF0024"/>
    <property type="match status" value="1"/>
</dbReference>
<dbReference type="CDD" id="cd02577">
    <property type="entry name" value="PSTD1"/>
    <property type="match status" value="1"/>
</dbReference>
<evidence type="ECO:0000259" key="5">
    <source>
        <dbReference type="PROSITE" id="PS50984"/>
    </source>
</evidence>
<evidence type="ECO:0000256" key="4">
    <source>
        <dbReference type="HAMAP-Rule" id="MF_01082"/>
    </source>
</evidence>
<sequence length="408" mass="47429">MEPVQPFSGFLVYDLKQTPEDFEVEEILPPDLIQKNGKWTIFRLQKSGWNTLDALLRISKESKVSIFEIGYAGKKDRHASTSQYISCQKPLRVPKELANVIRLDKIGFSRKSLSTELNVGNRFRLVLRNLLEKEIKSIQNNFEKICKNGFINYYDSQRFSRFHSEFRLPILPFLKGDSETCLKLILTDPFPGEKKQARDRKKNLHDLWGNWSQCEKWSKSKLEKNIFSNLKREKNPTQKTYSDLILRFPKEELLMLVSSFQSLIWNEFVSELFTSENSVGVWIKTKTGPLFFPGESSIESIPFSKNLPVPGSPGISKLEYSKKEINILKEILSRNDLKDTELDNSPFPIVKMNSFERKIKILPNDFQIGDFEKDDQHTGKRKVKISFRLPSGVYATMLIKRLMIRSDL</sequence>
<dbReference type="PANTHER" id="PTHR13326">
    <property type="entry name" value="TRNA PSEUDOURIDINE SYNTHASE D"/>
    <property type="match status" value="1"/>
</dbReference>
<dbReference type="PANTHER" id="PTHR13326:SF21">
    <property type="entry name" value="PSEUDOURIDYLATE SYNTHASE PUS7L"/>
    <property type="match status" value="1"/>
</dbReference>
<dbReference type="PIRSF" id="PIRSF037016">
    <property type="entry name" value="Pseudouridin_synth_euk_prd"/>
    <property type="match status" value="1"/>
</dbReference>
<dbReference type="Gene3D" id="3.30.2350.20">
    <property type="entry name" value="TruD, catalytic domain"/>
    <property type="match status" value="2"/>
</dbReference>
<evidence type="ECO:0000256" key="2">
    <source>
        <dbReference type="ARBA" id="ARBA00022694"/>
    </source>
</evidence>
<dbReference type="GO" id="GO:0003723">
    <property type="term" value="F:RNA binding"/>
    <property type="evidence" value="ECO:0007669"/>
    <property type="project" value="InterPro"/>
</dbReference>
<evidence type="ECO:0000313" key="6">
    <source>
        <dbReference type="EMBL" id="UOG57137.1"/>
    </source>
</evidence>
<dbReference type="InterPro" id="IPR020103">
    <property type="entry name" value="PsdUridine_synth_cat_dom_sf"/>
</dbReference>
<dbReference type="GO" id="GO:0031119">
    <property type="term" value="P:tRNA pseudouridine synthesis"/>
    <property type="evidence" value="ECO:0007669"/>
    <property type="project" value="UniProtKB-UniRule"/>
</dbReference>
<dbReference type="InterPro" id="IPR042214">
    <property type="entry name" value="TruD_catalytic"/>
</dbReference>
<organism evidence="6 7">
    <name type="scientific">Leptospira noguchii</name>
    <dbReference type="NCBI Taxonomy" id="28182"/>
    <lineage>
        <taxon>Bacteria</taxon>
        <taxon>Pseudomonadati</taxon>
        <taxon>Spirochaetota</taxon>
        <taxon>Spirochaetia</taxon>
        <taxon>Leptospirales</taxon>
        <taxon>Leptospiraceae</taxon>
        <taxon>Leptospira</taxon>
    </lineage>
</organism>
<dbReference type="GO" id="GO:0160150">
    <property type="term" value="F:tRNA pseudouridine(13) synthase activity"/>
    <property type="evidence" value="ECO:0007669"/>
    <property type="project" value="UniProtKB-EC"/>
</dbReference>
<evidence type="ECO:0000313" key="7">
    <source>
        <dbReference type="Proteomes" id="UP000829829"/>
    </source>
</evidence>
<evidence type="ECO:0000256" key="1">
    <source>
        <dbReference type="ARBA" id="ARBA00007953"/>
    </source>
</evidence>
<feature type="domain" description="TRUD" evidence="5">
    <location>
        <begin position="149"/>
        <end position="362"/>
    </location>
</feature>
<comment type="function">
    <text evidence="4">Responsible for synthesis of pseudouridine from uracil-13 in transfer RNAs.</text>
</comment>
<name>A0AAE9KAZ6_9LEPT</name>
<dbReference type="RefSeq" id="WP_243815648.1">
    <property type="nucleotide sequence ID" value="NZ_CP091957.1"/>
</dbReference>
<dbReference type="InterPro" id="IPR011760">
    <property type="entry name" value="PsdUridine_synth_TruD_insert"/>
</dbReference>
<dbReference type="InterPro" id="IPR001656">
    <property type="entry name" value="PsdUridine_synth_TruD"/>
</dbReference>
<dbReference type="SUPFAM" id="SSF55120">
    <property type="entry name" value="Pseudouridine synthase"/>
    <property type="match status" value="1"/>
</dbReference>
<comment type="similarity">
    <text evidence="1 4">Belongs to the pseudouridine synthase TruD family.</text>
</comment>